<dbReference type="GO" id="GO:0004674">
    <property type="term" value="F:protein serine/threonine kinase activity"/>
    <property type="evidence" value="ECO:0007669"/>
    <property type="project" value="UniProtKB-EC"/>
</dbReference>
<dbReference type="SMART" id="SM01043">
    <property type="entry name" value="BTAD"/>
    <property type="match status" value="1"/>
</dbReference>
<keyword evidence="3" id="KW-1185">Reference proteome</keyword>
<feature type="domain" description="Bacterial transcriptional activator" evidence="1">
    <location>
        <begin position="928"/>
        <end position="1070"/>
    </location>
</feature>
<reference evidence="2 3" key="1">
    <citation type="submission" date="2020-04" db="EMBL/GenBank/DDBJ databases">
        <authorList>
            <consortium name="Desulfovibrio sp. FSS-1 genome sequencing consortium"/>
            <person name="Shimoshige H."/>
            <person name="Kobayashi H."/>
            <person name="Maekawa T."/>
        </authorList>
    </citation>
    <scope>NUCLEOTIDE SEQUENCE [LARGE SCALE GENOMIC DNA]</scope>
    <source>
        <strain evidence="2 3">SIID29052-01</strain>
    </source>
</reference>
<dbReference type="Gene3D" id="1.25.40.10">
    <property type="entry name" value="Tetratricopeptide repeat domain"/>
    <property type="match status" value="2"/>
</dbReference>
<dbReference type="InterPro" id="IPR036388">
    <property type="entry name" value="WH-like_DNA-bd_sf"/>
</dbReference>
<keyword evidence="2" id="KW-0418">Kinase</keyword>
<dbReference type="InterPro" id="IPR011990">
    <property type="entry name" value="TPR-like_helical_dom_sf"/>
</dbReference>
<dbReference type="SUPFAM" id="SSF52540">
    <property type="entry name" value="P-loop containing nucleoside triphosphate hydrolases"/>
    <property type="match status" value="1"/>
</dbReference>
<gene>
    <name evidence="2" type="primary">pknK</name>
    <name evidence="2" type="ORF">NNJEOMEG_00488</name>
</gene>
<name>A0A6V8LIW2_9BACT</name>
<evidence type="ECO:0000259" key="1">
    <source>
        <dbReference type="SMART" id="SM01043"/>
    </source>
</evidence>
<dbReference type="AlphaFoldDB" id="A0A6V8LIW2"/>
<dbReference type="InterPro" id="IPR051677">
    <property type="entry name" value="AfsR-DnrI-RedD_regulator"/>
</dbReference>
<dbReference type="PANTHER" id="PTHR35807">
    <property type="entry name" value="TRANSCRIPTIONAL REGULATOR REDD-RELATED"/>
    <property type="match status" value="1"/>
</dbReference>
<accession>A0A6V8LIW2</accession>
<comment type="caution">
    <text evidence="2">The sequence shown here is derived from an EMBL/GenBank/DDBJ whole genome shotgun (WGS) entry which is preliminary data.</text>
</comment>
<dbReference type="InterPro" id="IPR005158">
    <property type="entry name" value="BTAD"/>
</dbReference>
<dbReference type="Pfam" id="PF25873">
    <property type="entry name" value="WHD_MalT"/>
    <property type="match status" value="1"/>
</dbReference>
<evidence type="ECO:0000313" key="3">
    <source>
        <dbReference type="Proteomes" id="UP000494245"/>
    </source>
</evidence>
<protein>
    <submittedName>
        <fullName evidence="2">Serine/threonine-protein kinase PknK</fullName>
        <ecNumber evidence="2">2.7.11.1</ecNumber>
    </submittedName>
</protein>
<sequence length="1072" mass="117708">MQVRADKFYPHQVHAPRLFPRERVVEDFLRRIGTRRPDIVVEAQAGQGKSTLIRQILDRLDTAAVWFQVDPEDRDPAVFLAAVQACLARSLPACPDTAPGGPGSGGMASADLPRRIAPLLQALRSCLIGDVYMVFDDLHHLTGHLTSLFILEYLLANAPPQLHFVLSSREPLPFSGANGQAAGRSAVHLGNHDLSLGLDETADLLHHVFELTPSQDAVREIVERTDGWIMGTLLLGLRMAKGKKLPGDDPDASPGGGIRDYFRRKVFAPLEPALRRPLMALSLLEEIPAALAVAVARRPGVGGELDELARRNLFVRRLDPQGTLFGLHHLFREYLREKAREELTPEEIRDVHLQAGRHFFAQGNNAQALRHLLAAGDHAAMEDVLRRQGLAMLAANQTATLADILGGMPPGALARHGWCALCLALAHLDFAPARALPLLHGALRELRARGDELGELVCLAHVISIHITTTGHYREGEEFLGRAEELFGRHAQSLDPSTFILLSRSLAMGHCIFLADSYTATLHAESALALARAESLVNCEAALLLVRGYIEIFAGRLSLSRPWLERAAAMVRRPEVGTFNCMAIRMMLINFLFHDGDFDNYFRQKAQLVEDYGADMVSQSIVGPFCLIWEMDTAITRGETEEALHLAAQAGQAPLSPHLASQILQLQGVAMALQGRHAEALDASDEATRLRRRAGGLYFASLNHTLTGLTLGLCGRHAEALARLDQGIVEARAMPTAYLESGGLLHRSFVRLETGDEEGAADDAASALGLLRANAYRHFWGWTPRAARRVLGMAVRRGIHAGYARALAARQLDEAILDDGSTLPLLNFQTLGGFAVRAAGRTVLVAQDFTPAQRELLCLLLASPELRMPQDVAQLHFWPDSSPGAAKIKFDTMVSRLRKTFSGALPGMDVQRYLNRDKGIVWLEHCRVDALEFQEAATQGLEHSRLREHWQSGNAFARAEAFWKGDFAPGVTGEDRTRAFRDALGKALARMVLVWGGQLADAGRTRHALELAEKALAADPLSDVLWGLLYRLHGRDSALQARQALNRFVKLLRDEGYPEDEIAQMAEAIARP</sequence>
<dbReference type="Gene3D" id="1.10.10.10">
    <property type="entry name" value="Winged helix-like DNA-binding domain superfamily/Winged helix DNA-binding domain"/>
    <property type="match status" value="1"/>
</dbReference>
<organism evidence="2 3">
    <name type="scientific">Fundidesulfovibrio magnetotacticus</name>
    <dbReference type="NCBI Taxonomy" id="2730080"/>
    <lineage>
        <taxon>Bacteria</taxon>
        <taxon>Pseudomonadati</taxon>
        <taxon>Thermodesulfobacteriota</taxon>
        <taxon>Desulfovibrionia</taxon>
        <taxon>Desulfovibrionales</taxon>
        <taxon>Desulfovibrionaceae</taxon>
        <taxon>Fundidesulfovibrio</taxon>
    </lineage>
</organism>
<evidence type="ECO:0000313" key="2">
    <source>
        <dbReference type="EMBL" id="GFK92663.1"/>
    </source>
</evidence>
<dbReference type="SUPFAM" id="SSF48452">
    <property type="entry name" value="TPR-like"/>
    <property type="match status" value="2"/>
</dbReference>
<dbReference type="InterPro" id="IPR027417">
    <property type="entry name" value="P-loop_NTPase"/>
</dbReference>
<proteinExistence type="predicted"/>
<dbReference type="InterPro" id="IPR059106">
    <property type="entry name" value="WHD_MalT"/>
</dbReference>
<reference evidence="2 3" key="2">
    <citation type="submission" date="2020-05" db="EMBL/GenBank/DDBJ databases">
        <title>Draft genome sequence of Desulfovibrio sp. strainFSS-1.</title>
        <authorList>
            <person name="Shimoshige H."/>
            <person name="Kobayashi H."/>
            <person name="Maekawa T."/>
        </authorList>
    </citation>
    <scope>NUCLEOTIDE SEQUENCE [LARGE SCALE GENOMIC DNA]</scope>
    <source>
        <strain evidence="2 3">SIID29052-01</strain>
    </source>
</reference>
<dbReference type="Pfam" id="PF03704">
    <property type="entry name" value="BTAD"/>
    <property type="match status" value="1"/>
</dbReference>
<dbReference type="EC" id="2.7.11.1" evidence="2"/>
<dbReference type="Proteomes" id="UP000494245">
    <property type="component" value="Unassembled WGS sequence"/>
</dbReference>
<dbReference type="EMBL" id="BLTE01000001">
    <property type="protein sequence ID" value="GFK92663.1"/>
    <property type="molecule type" value="Genomic_DNA"/>
</dbReference>
<keyword evidence="2" id="KW-0808">Transferase</keyword>